<evidence type="ECO:0000313" key="2">
    <source>
        <dbReference type="Proteomes" id="UP000265080"/>
    </source>
</evidence>
<proteinExistence type="predicted"/>
<dbReference type="Proteomes" id="UP000265080">
    <property type="component" value="Chromosome 21"/>
</dbReference>
<keyword evidence="2" id="KW-1185">Reference proteome</keyword>
<sequence>VWRISRNARIDRTEFCEKAEASPSIFAWNSSSVKKKTLLTCRKLQSAASHRRTKLLHHHHAVFMERPLQQSHDSHTCRETGLHQLCYRLNSKEKNSCAHHLLPCWSV</sequence>
<accession>A0A3P8U4E3</accession>
<protein>
    <submittedName>
        <fullName evidence="1">Uncharacterized protein</fullName>
    </submittedName>
</protein>
<dbReference type="GeneTree" id="ENSGT00940000178925"/>
<organism evidence="1 2">
    <name type="scientific">Amphiprion percula</name>
    <name type="common">Orange clownfish</name>
    <name type="synonym">Lutjanus percula</name>
    <dbReference type="NCBI Taxonomy" id="161767"/>
    <lineage>
        <taxon>Eukaryota</taxon>
        <taxon>Metazoa</taxon>
        <taxon>Chordata</taxon>
        <taxon>Craniata</taxon>
        <taxon>Vertebrata</taxon>
        <taxon>Euteleostomi</taxon>
        <taxon>Actinopterygii</taxon>
        <taxon>Neopterygii</taxon>
        <taxon>Teleostei</taxon>
        <taxon>Neoteleostei</taxon>
        <taxon>Acanthomorphata</taxon>
        <taxon>Ovalentaria</taxon>
        <taxon>Pomacentridae</taxon>
        <taxon>Amphiprion</taxon>
    </lineage>
</organism>
<evidence type="ECO:0000313" key="1">
    <source>
        <dbReference type="Ensembl" id="ENSAPEP00000032209.1"/>
    </source>
</evidence>
<dbReference type="Ensembl" id="ENSAPET00000033066.1">
    <property type="protein sequence ID" value="ENSAPEP00000032209.1"/>
    <property type="gene ID" value="ENSAPEG00000022882.1"/>
</dbReference>
<reference evidence="1 2" key="1">
    <citation type="submission" date="2018-03" db="EMBL/GenBank/DDBJ databases">
        <title>Finding Nemo's genes: A chromosome-scale reference assembly of the genome of the orange clownfish Amphiprion percula.</title>
        <authorList>
            <person name="Lehmann R."/>
        </authorList>
    </citation>
    <scope>NUCLEOTIDE SEQUENCE</scope>
</reference>
<reference evidence="1" key="3">
    <citation type="submission" date="2025-09" db="UniProtKB">
        <authorList>
            <consortium name="Ensembl"/>
        </authorList>
    </citation>
    <scope>IDENTIFICATION</scope>
</reference>
<reference evidence="1" key="2">
    <citation type="submission" date="2025-08" db="UniProtKB">
        <authorList>
            <consortium name="Ensembl"/>
        </authorList>
    </citation>
    <scope>IDENTIFICATION</scope>
</reference>
<name>A0A3P8U4E3_AMPPE</name>
<dbReference type="AlphaFoldDB" id="A0A3P8U4E3"/>